<evidence type="ECO:0000313" key="5">
    <source>
        <dbReference type="Proteomes" id="UP000631114"/>
    </source>
</evidence>
<gene>
    <name evidence="4" type="ORF">IFM89_025811</name>
</gene>
<comment type="caution">
    <text evidence="4">The sequence shown here is derived from an EMBL/GenBank/DDBJ whole genome shotgun (WGS) entry which is preliminary data.</text>
</comment>
<sequence length="96" mass="10647">MTIKTKGRMSADVTGEPLKAYALRRIPGFSKGVIQGCDVTKCRSLVESIIWLLPIEKGSVSCSFMLKMLKAAILLDYGEMGRRELVKRIGQQLDEA</sequence>
<dbReference type="EMBL" id="JADFTS010000007">
    <property type="protein sequence ID" value="KAF9598194.1"/>
    <property type="molecule type" value="Genomic_DNA"/>
</dbReference>
<dbReference type="UniPathway" id="UPA00143"/>
<feature type="domain" description="NPH3" evidence="3">
    <location>
        <begin position="1"/>
        <end position="96"/>
    </location>
</feature>
<dbReference type="PROSITE" id="PS51649">
    <property type="entry name" value="NPH3"/>
    <property type="match status" value="1"/>
</dbReference>
<protein>
    <recommendedName>
        <fullName evidence="3">NPH3 domain-containing protein</fullName>
    </recommendedName>
</protein>
<dbReference type="InterPro" id="IPR043454">
    <property type="entry name" value="NPH3/RPT2-like"/>
</dbReference>
<dbReference type="GO" id="GO:0016567">
    <property type="term" value="P:protein ubiquitination"/>
    <property type="evidence" value="ECO:0007669"/>
    <property type="project" value="UniProtKB-UniPathway"/>
</dbReference>
<comment type="similarity">
    <text evidence="2">Belongs to the NPH3 family.</text>
</comment>
<dbReference type="PANTHER" id="PTHR32370">
    <property type="entry name" value="OS12G0117600 PROTEIN"/>
    <property type="match status" value="1"/>
</dbReference>
<keyword evidence="5" id="KW-1185">Reference proteome</keyword>
<proteinExistence type="inferred from homology"/>
<evidence type="ECO:0000313" key="4">
    <source>
        <dbReference type="EMBL" id="KAF9598194.1"/>
    </source>
</evidence>
<evidence type="ECO:0000256" key="1">
    <source>
        <dbReference type="ARBA" id="ARBA00022786"/>
    </source>
</evidence>
<dbReference type="InterPro" id="IPR027356">
    <property type="entry name" value="NPH3_dom"/>
</dbReference>
<dbReference type="AlphaFoldDB" id="A0A835LNT8"/>
<organism evidence="4 5">
    <name type="scientific">Coptis chinensis</name>
    <dbReference type="NCBI Taxonomy" id="261450"/>
    <lineage>
        <taxon>Eukaryota</taxon>
        <taxon>Viridiplantae</taxon>
        <taxon>Streptophyta</taxon>
        <taxon>Embryophyta</taxon>
        <taxon>Tracheophyta</taxon>
        <taxon>Spermatophyta</taxon>
        <taxon>Magnoliopsida</taxon>
        <taxon>Ranunculales</taxon>
        <taxon>Ranunculaceae</taxon>
        <taxon>Coptidoideae</taxon>
        <taxon>Coptis</taxon>
    </lineage>
</organism>
<name>A0A835LNT8_9MAGN</name>
<accession>A0A835LNT8</accession>
<evidence type="ECO:0000256" key="2">
    <source>
        <dbReference type="PROSITE-ProRule" id="PRU00982"/>
    </source>
</evidence>
<dbReference type="Proteomes" id="UP000631114">
    <property type="component" value="Unassembled WGS sequence"/>
</dbReference>
<evidence type="ECO:0000259" key="3">
    <source>
        <dbReference type="PROSITE" id="PS51649"/>
    </source>
</evidence>
<keyword evidence="1" id="KW-0833">Ubl conjugation pathway</keyword>
<reference evidence="4 5" key="1">
    <citation type="submission" date="2020-10" db="EMBL/GenBank/DDBJ databases">
        <title>The Coptis chinensis genome and diversification of protoberbering-type alkaloids.</title>
        <authorList>
            <person name="Wang B."/>
            <person name="Shu S."/>
            <person name="Song C."/>
            <person name="Liu Y."/>
        </authorList>
    </citation>
    <scope>NUCLEOTIDE SEQUENCE [LARGE SCALE GENOMIC DNA]</scope>
    <source>
        <strain evidence="4">HL-2020</strain>
        <tissue evidence="4">Leaf</tissue>
    </source>
</reference>
<dbReference type="Pfam" id="PF03000">
    <property type="entry name" value="NPH3"/>
    <property type="match status" value="1"/>
</dbReference>
<dbReference type="OrthoDB" id="624345at2759"/>